<accession>A0A1D2MEB6</accession>
<feature type="compositionally biased region" description="Low complexity" evidence="1">
    <location>
        <begin position="224"/>
        <end position="243"/>
    </location>
</feature>
<feature type="compositionally biased region" description="Polar residues" evidence="1">
    <location>
        <begin position="111"/>
        <end position="124"/>
    </location>
</feature>
<feature type="region of interest" description="Disordered" evidence="1">
    <location>
        <begin position="415"/>
        <end position="566"/>
    </location>
</feature>
<feature type="compositionally biased region" description="Low complexity" evidence="1">
    <location>
        <begin position="368"/>
        <end position="377"/>
    </location>
</feature>
<feature type="compositionally biased region" description="Acidic residues" evidence="1">
    <location>
        <begin position="378"/>
        <end position="389"/>
    </location>
</feature>
<evidence type="ECO:0000313" key="3">
    <source>
        <dbReference type="Proteomes" id="UP000094527"/>
    </source>
</evidence>
<dbReference type="AlphaFoldDB" id="A0A1D2MEB6"/>
<feature type="compositionally biased region" description="Polar residues" evidence="1">
    <location>
        <begin position="456"/>
        <end position="473"/>
    </location>
</feature>
<protein>
    <submittedName>
        <fullName evidence="2">Uncharacterized protein</fullName>
    </submittedName>
</protein>
<feature type="compositionally biased region" description="Low complexity" evidence="1">
    <location>
        <begin position="266"/>
        <end position="276"/>
    </location>
</feature>
<feature type="compositionally biased region" description="Polar residues" evidence="1">
    <location>
        <begin position="138"/>
        <end position="153"/>
    </location>
</feature>
<gene>
    <name evidence="2" type="ORF">Ocin01_15352</name>
</gene>
<evidence type="ECO:0000313" key="2">
    <source>
        <dbReference type="EMBL" id="ODM91329.1"/>
    </source>
</evidence>
<keyword evidence="3" id="KW-1185">Reference proteome</keyword>
<feature type="compositionally biased region" description="Low complexity" evidence="1">
    <location>
        <begin position="346"/>
        <end position="360"/>
    </location>
</feature>
<sequence length="566" mass="59746">MYDHHGLKQEIGVKESLETFYHSTYQVDYSSLFKENKSLIKMGLSACQSRLLACVLMGCLFPLAHSLSIPPTPSTIVVLDNDTDAITSTLTPINKEDGDSGLVVFGEDAADQSQQDSLEQSTRLGTKDSKRHVPSDLQPISQQSLEGSSTDDTNKIEATTESDVSGEQNANLSETLSGQRPVLEMVDVVLQPFRPPSVLILDFFRKPNSTRKTGSGSDEDDSGSTESNKGTTSGSSSNETQNTFGEESGISHIASGFDTRQDESIKSSSSQQKQFSVDNDNEGKDDAQKMGSDGEEMSSSAFTTTSTTEGFSVIDSSAQDNKHRRRRETHQLGNNSKEDGDDDALSGKSDNSKSSSISSKVTGKFQPTDDTTTATVNNDDDSTSTDDDDASHNTSANKSGTVKIFLEILQLVPLPLGSSTSNEDDDGSSTTTMSSIQGVAQNGADENDGTGVIHSSKANSNQKFSTANSTTTSVRKEVAARVARSATSPEKAAEKGNPSTSSAASASPSSATTSKPLTSKDAPAVPLRSANAQAVKASSTSTTVNDIEGPPLIGVTENPMGKSDDD</sequence>
<feature type="compositionally biased region" description="Basic and acidic residues" evidence="1">
    <location>
        <begin position="125"/>
        <end position="134"/>
    </location>
</feature>
<comment type="caution">
    <text evidence="2">The sequence shown here is derived from an EMBL/GenBank/DDBJ whole genome shotgun (WGS) entry which is preliminary data.</text>
</comment>
<organism evidence="2 3">
    <name type="scientific">Orchesella cincta</name>
    <name type="common">Springtail</name>
    <name type="synonym">Podura cincta</name>
    <dbReference type="NCBI Taxonomy" id="48709"/>
    <lineage>
        <taxon>Eukaryota</taxon>
        <taxon>Metazoa</taxon>
        <taxon>Ecdysozoa</taxon>
        <taxon>Arthropoda</taxon>
        <taxon>Hexapoda</taxon>
        <taxon>Collembola</taxon>
        <taxon>Entomobryomorpha</taxon>
        <taxon>Entomobryoidea</taxon>
        <taxon>Orchesellidae</taxon>
        <taxon>Orchesellinae</taxon>
        <taxon>Orchesella</taxon>
    </lineage>
</organism>
<feature type="compositionally biased region" description="Low complexity" evidence="1">
    <location>
        <begin position="298"/>
        <end position="312"/>
    </location>
</feature>
<feature type="region of interest" description="Disordered" evidence="1">
    <location>
        <begin position="109"/>
        <end position="153"/>
    </location>
</feature>
<feature type="compositionally biased region" description="Polar residues" evidence="1">
    <location>
        <begin position="530"/>
        <end position="545"/>
    </location>
</feature>
<feature type="region of interest" description="Disordered" evidence="1">
    <location>
        <begin position="207"/>
        <end position="402"/>
    </location>
</feature>
<proteinExistence type="predicted"/>
<evidence type="ECO:0000256" key="1">
    <source>
        <dbReference type="SAM" id="MobiDB-lite"/>
    </source>
</evidence>
<dbReference type="Proteomes" id="UP000094527">
    <property type="component" value="Unassembled WGS sequence"/>
</dbReference>
<reference evidence="2 3" key="1">
    <citation type="journal article" date="2016" name="Genome Biol. Evol.">
        <title>Gene Family Evolution Reflects Adaptation to Soil Environmental Stressors in the Genome of the Collembolan Orchesella cincta.</title>
        <authorList>
            <person name="Faddeeva-Vakhrusheva A."/>
            <person name="Derks M.F."/>
            <person name="Anvar S.Y."/>
            <person name="Agamennone V."/>
            <person name="Suring W."/>
            <person name="Smit S."/>
            <person name="van Straalen N.M."/>
            <person name="Roelofs D."/>
        </authorList>
    </citation>
    <scope>NUCLEOTIDE SEQUENCE [LARGE SCALE GENOMIC DNA]</scope>
    <source>
        <tissue evidence="2">Mixed pool</tissue>
    </source>
</reference>
<name>A0A1D2MEB6_ORCCI</name>
<dbReference type="EMBL" id="LJIJ01001592">
    <property type="protein sequence ID" value="ODM91329.1"/>
    <property type="molecule type" value="Genomic_DNA"/>
</dbReference>
<feature type="compositionally biased region" description="Low complexity" evidence="1">
    <location>
        <begin position="498"/>
        <end position="519"/>
    </location>
</feature>